<dbReference type="Gene3D" id="2.130.10.10">
    <property type="entry name" value="YVTN repeat-like/Quinoprotein amine dehydrogenase"/>
    <property type="match status" value="3"/>
</dbReference>
<gene>
    <name evidence="2" type="ORF">JIN87_01360</name>
</gene>
<dbReference type="AlphaFoldDB" id="A0A934RVB9"/>
<dbReference type="SUPFAM" id="SSF110296">
    <property type="entry name" value="Oligoxyloglucan reducing end-specific cellobiohydrolase"/>
    <property type="match status" value="1"/>
</dbReference>
<evidence type="ECO:0000313" key="3">
    <source>
        <dbReference type="Proteomes" id="UP000617628"/>
    </source>
</evidence>
<evidence type="ECO:0000256" key="1">
    <source>
        <dbReference type="SAM" id="SignalP"/>
    </source>
</evidence>
<organism evidence="2 3">
    <name type="scientific">Pelagicoccus mobilis</name>
    <dbReference type="NCBI Taxonomy" id="415221"/>
    <lineage>
        <taxon>Bacteria</taxon>
        <taxon>Pseudomonadati</taxon>
        <taxon>Verrucomicrobiota</taxon>
        <taxon>Opitutia</taxon>
        <taxon>Puniceicoccales</taxon>
        <taxon>Pelagicoccaceae</taxon>
        <taxon>Pelagicoccus</taxon>
    </lineage>
</organism>
<dbReference type="InterPro" id="IPR015943">
    <property type="entry name" value="WD40/YVTN_repeat-like_dom_sf"/>
</dbReference>
<feature type="chain" id="PRO_5037556063" description="Sortilin N-terminal domain-containing protein" evidence="1">
    <location>
        <begin position="21"/>
        <end position="780"/>
    </location>
</feature>
<dbReference type="Proteomes" id="UP000617628">
    <property type="component" value="Unassembled WGS sequence"/>
</dbReference>
<dbReference type="GO" id="GO:0010411">
    <property type="term" value="P:xyloglucan metabolic process"/>
    <property type="evidence" value="ECO:0007669"/>
    <property type="project" value="TreeGrafter"/>
</dbReference>
<evidence type="ECO:0000313" key="2">
    <source>
        <dbReference type="EMBL" id="MBK1875491.1"/>
    </source>
</evidence>
<evidence type="ECO:0008006" key="4">
    <source>
        <dbReference type="Google" id="ProtNLM"/>
    </source>
</evidence>
<dbReference type="PANTHER" id="PTHR43739">
    <property type="entry name" value="XYLOGLUCANASE (EUROFUNG)"/>
    <property type="match status" value="1"/>
</dbReference>
<dbReference type="InterPro" id="IPR052025">
    <property type="entry name" value="Xyloglucanase_GH74"/>
</dbReference>
<comment type="caution">
    <text evidence="2">The sequence shown here is derived from an EMBL/GenBank/DDBJ whole genome shotgun (WGS) entry which is preliminary data.</text>
</comment>
<dbReference type="CDD" id="cd15482">
    <property type="entry name" value="Sialidase_non-viral"/>
    <property type="match status" value="1"/>
</dbReference>
<dbReference type="RefSeq" id="WP_200353708.1">
    <property type="nucleotide sequence ID" value="NZ_JAENIL010000002.1"/>
</dbReference>
<dbReference type="EMBL" id="JAENIL010000002">
    <property type="protein sequence ID" value="MBK1875491.1"/>
    <property type="molecule type" value="Genomic_DNA"/>
</dbReference>
<protein>
    <recommendedName>
        <fullName evidence="4">Sortilin N-terminal domain-containing protein</fullName>
    </recommendedName>
</protein>
<feature type="signal peptide" evidence="1">
    <location>
        <begin position="1"/>
        <end position="20"/>
    </location>
</feature>
<keyword evidence="3" id="KW-1185">Reference proteome</keyword>
<dbReference type="PANTHER" id="PTHR43739:SF5">
    <property type="entry name" value="EXO-ALPHA-SIALIDASE"/>
    <property type="match status" value="1"/>
</dbReference>
<proteinExistence type="predicted"/>
<name>A0A934RVB9_9BACT</name>
<accession>A0A934RVB9</accession>
<reference evidence="2" key="1">
    <citation type="submission" date="2021-01" db="EMBL/GenBank/DDBJ databases">
        <title>Modified the classification status of verrucomicrobia.</title>
        <authorList>
            <person name="Feng X."/>
        </authorList>
    </citation>
    <scope>NUCLEOTIDE SEQUENCE</scope>
    <source>
        <strain evidence="2">KCTC 13126</strain>
    </source>
</reference>
<keyword evidence="1" id="KW-0732">Signal</keyword>
<sequence length="780" mass="87637">MMVKTLAWISFLLISVSVFANGDLKWENLNPGAGGQIQDIVLDPENRDRLIYCSDVDGAYISEDAGTTWEYVTPETFSSNVLTAAFEPGNASRVYLGMHTGIATSDDSGRTWKNAFGSDVMHDPIMAIVVDPSDTNIVYAAPSNRNRWTDKEGRQGERGIWISRDRGESWVYTVYNKKKGARDVYSISIVPGRPGYVLLGGFDGMYLSSDYGKRWEKVRSPIGKNAVCWGTEVSPDGEWVYACFEKKAKESRLYAAPLESLQKKASWTDLFAIGKEPKSGTYWIPRIDPRSTDKKHSLLTSAPDNAPFGLLEFSVSLEGQSIPDVEWRQIMSWDSGKYGRDLDHSNQYTKDVGWEQYYTRPLSWRYTPVEWGEEQRGIWTTKDQTLFYSDTLDDAYPYNWDQRYCDFVSEIDGVRTYRTRGANCTVIFDSAVYKNYAIMCNADNGVTESWDDGYSWSVALRPLGNLGSRSNAATIIEVGDDVYALAHVATGWGAASYNGRIFAKKLDTLSPKDNWKQIAGGKKEQAGLIDHKFCSIVSDPNKPERIYVVAATKIHSYSPWKATPGAVYVCEDIVALIEHGKGGFVRMGTGDGPEPTIPEDQNRGLYVDPNDENTIYLGSEKLVWKATRDPIKGTWKWLPIMKGRWIVAWDVDGETSLAVSKDDAIYWSPDAGKNWYGVFRKKDGENLRQPAWYQDQDLVVNAMVESEGDLYFTLNTKAGHEHRGLGIFKLSFVAGKAASLSDVTGDLPLQRLMNAETVEKEGLRYLYVSTWGNGLWRLKL</sequence>